<evidence type="ECO:0000256" key="1">
    <source>
        <dbReference type="SAM" id="MobiDB-lite"/>
    </source>
</evidence>
<dbReference type="Proteomes" id="UP000672032">
    <property type="component" value="Chromosome 1"/>
</dbReference>
<feature type="region of interest" description="Disordered" evidence="1">
    <location>
        <begin position="1"/>
        <end position="39"/>
    </location>
</feature>
<name>A0A8A3NY54_9HELO</name>
<dbReference type="OrthoDB" id="5344325at2759"/>
<dbReference type="EMBL" id="CP063405">
    <property type="protein sequence ID" value="QSZ29462.1"/>
    <property type="molecule type" value="Genomic_DNA"/>
</dbReference>
<gene>
    <name evidence="2" type="ORF">DSL72_003976</name>
</gene>
<sequence length="175" mass="18856">MSYMKTFAPTSSASFTSKSPHQAVSSSTISSPRTPSIPELEMDANKLGYPSLPQVPTNTPSGISHYDFLETPNPAGDGWNKDSTLLHMNPETDNLQTFHPSCFFPVHTPTLTENFRLFDAGGSQAFYPPIGNNGIAGLGDAANRDLSSAEEAVADRNRNPNRGCGTTDDYSASFY</sequence>
<evidence type="ECO:0000313" key="2">
    <source>
        <dbReference type="EMBL" id="QSZ29462.1"/>
    </source>
</evidence>
<accession>A0A8A3NY54</accession>
<reference evidence="2" key="1">
    <citation type="submission" date="2020-10" db="EMBL/GenBank/DDBJ databases">
        <title>Genome Sequence of Monilinia vaccinii-corymbosi Sheds Light on Mummy Berry Disease Infection of Blueberry and Mating Type.</title>
        <authorList>
            <person name="Yow A.G."/>
            <person name="Zhang Y."/>
            <person name="Bansal K."/>
            <person name="Eacker S.M."/>
            <person name="Sullivan S."/>
            <person name="Liachko I."/>
            <person name="Cubeta M.A."/>
            <person name="Rollins J.A."/>
            <person name="Ashrafi H."/>
        </authorList>
    </citation>
    <scope>NUCLEOTIDE SEQUENCE</scope>
    <source>
        <strain evidence="2">RL-1</strain>
    </source>
</reference>
<feature type="region of interest" description="Disordered" evidence="1">
    <location>
        <begin position="152"/>
        <end position="175"/>
    </location>
</feature>
<protein>
    <submittedName>
        <fullName evidence="2">Uncharacterized protein</fullName>
    </submittedName>
</protein>
<keyword evidence="3" id="KW-1185">Reference proteome</keyword>
<feature type="compositionally biased region" description="Low complexity" evidence="1">
    <location>
        <begin position="1"/>
        <end position="38"/>
    </location>
</feature>
<organism evidence="2 3">
    <name type="scientific">Monilinia vaccinii-corymbosi</name>
    <dbReference type="NCBI Taxonomy" id="61207"/>
    <lineage>
        <taxon>Eukaryota</taxon>
        <taxon>Fungi</taxon>
        <taxon>Dikarya</taxon>
        <taxon>Ascomycota</taxon>
        <taxon>Pezizomycotina</taxon>
        <taxon>Leotiomycetes</taxon>
        <taxon>Helotiales</taxon>
        <taxon>Sclerotiniaceae</taxon>
        <taxon>Monilinia</taxon>
    </lineage>
</organism>
<dbReference type="AlphaFoldDB" id="A0A8A3NY54"/>
<proteinExistence type="predicted"/>
<evidence type="ECO:0000313" key="3">
    <source>
        <dbReference type="Proteomes" id="UP000672032"/>
    </source>
</evidence>